<organism evidence="8 9">
    <name type="scientific">Sorangium cellulosum</name>
    <name type="common">Polyangium cellulosum</name>
    <dbReference type="NCBI Taxonomy" id="56"/>
    <lineage>
        <taxon>Bacteria</taxon>
        <taxon>Pseudomonadati</taxon>
        <taxon>Myxococcota</taxon>
        <taxon>Polyangia</taxon>
        <taxon>Polyangiales</taxon>
        <taxon>Polyangiaceae</taxon>
        <taxon>Sorangium</taxon>
    </lineage>
</organism>
<accession>A0A4P2Q476</accession>
<sequence length="1646" mass="171022">MPRDPAPSPVTSAAAPRRHGRFRRALARAAAVSGAALGLGAVFVAAVGVGAALHLNTAPARNLARQLVNDVLRSSLEGTIELERIDRLGLFTAEISTVTVRHPGGAELLRVRGVHADFDALAIVRELFLGDGDLAITVPLVRVADADVLLAQDEEGELTLAQAFTPKPSPEPTTAEGGRPLRLELTRVVLGRAAVHGTVAPGRPLDATVEDLGASLVIADRSQYTLERVRVTERRLLPVPVEARLSGRVIVPEDAPLDVAARVEGSVGAIPLVAEGSLKDERLSARASSARVTPEAALAIDPGAPLARPLAVTVTAEGALSDLAVTARAAVLDPLVAPDAVTGEVVARARLDARAPERIAAEVRVTELDPRAFAATAPAARVNAEVRGEIFLDDEGGPRVVAEAHTEPFTVAGQPVPAIDARATLERGALRADATVHEPGAPIEARVARSEEGEITFEARSEIPSLGAVRHAPRGVRGSAALHVEGALKGDALDATAIVRVAGLRVGPGLSLGRGEIRARAAGPLDRLTIEGALRGADLRAEGYAFHAVAASAAGPVTAPRIRVALASAERRIAASAALDLARGEARRIRLSVSRGEDELTAQAARVAWDRAIAVQGLAVRGDGVGELEGSVSLAGDEVEGDLRGSALDLQRIADIAGVPLGVGGLASLDVSLRGRGARRAGHVRVELEDGAVPGVAPRLSMNVTARLDGDALKADGLVRLVAPPDPPPGRARDAGREGAPPGEPAATVGDRAERAARAEPPPPPVCDGAIARVLVDGSAATLRGPLLSARTWQAVTGAARMEAEAWEIGCLAQASPVPLALSELAGRLTARLSVAREDGARLPSIQGLLLRTEGLRAAGPLDEETGAPAWVSRSLDARLAGDLDAETGRASVTLSVFDERLVAELSAAVDADLPALLERPAAALARMPVAAHLAVPRRRLSDLAALAALGKRTPALSGAGGLDVYLAGTLARPRLVARATAAHVGSDGRAAPFGKTRIDGLLVYDGRHAALDAYALRGERTYLRATAELDADAAALLGGAPGAVPFSHGSLEARLADLPLDEIPVLADLQISGQARGEIAVRGLFEAPEVTARLAFPGLKLGPDVQLTTAEVALRIPPPRGAARSLASADVRLAARDGGRLEARAEAPVAWEAGALPTIADDEDAAMSVAVQRFRLAALEPFVQGSVNRLDGLLDGEVRLGLGEQAGFSGQMRLTDGLVHVSAIGQPLENASFRVTASPSGELRIEDLRAEAGGGLVRGEATLQMEGFAFRSARAALEIPRGRALPITMEGVPFGDARGRVTLAAENRDDQIAVRVDVPTLDLALPPTIGRSVQPLDENEDITTSAPLSREEYEARRAPAEPVEEEGAGGKPLVMEVHLGRIGVEGDMVQASLSGDRARPLRIEIAEETTMEGNVRILSGKLDVIGKEFELEPGVVALQGDPSNPYLNVTAFHDTPEGTRIFIDYVGPLNPITEDKITFRSDPPRPENEVIAELLLGRQYAEGTLAGGTATEEPGSGGGSAAGGVAAGVGTGLASAQINMILQSIGPLRNFETQLDTTDEGALKTTVGYRLGQRITASASYEAGPTGRQGQGPASEGSPPGARSSFRTEVSLEWRFRRDWSLRAGLATGESAASTTLDLLWKHRY</sequence>
<comment type="subcellular location">
    <subcellularLocation>
        <location evidence="1">Membrane</location>
        <topology evidence="1">Single-pass membrane protein</topology>
    </subcellularLocation>
</comment>
<dbReference type="EMBL" id="CP012670">
    <property type="protein sequence ID" value="AUX24174.1"/>
    <property type="molecule type" value="Genomic_DNA"/>
</dbReference>
<dbReference type="RefSeq" id="WP_129349872.1">
    <property type="nucleotide sequence ID" value="NZ_CP012670.1"/>
</dbReference>
<evidence type="ECO:0000256" key="1">
    <source>
        <dbReference type="ARBA" id="ARBA00004167"/>
    </source>
</evidence>
<evidence type="ECO:0000256" key="2">
    <source>
        <dbReference type="ARBA" id="ARBA00022692"/>
    </source>
</evidence>
<gene>
    <name evidence="8" type="ORF">SOCEGT47_047110</name>
</gene>
<feature type="transmembrane region" description="Helical" evidence="6">
    <location>
        <begin position="26"/>
        <end position="53"/>
    </location>
</feature>
<evidence type="ECO:0000313" key="8">
    <source>
        <dbReference type="EMBL" id="AUX24174.1"/>
    </source>
</evidence>
<dbReference type="Pfam" id="PF04357">
    <property type="entry name" value="TamB"/>
    <property type="match status" value="1"/>
</dbReference>
<evidence type="ECO:0000313" key="9">
    <source>
        <dbReference type="Proteomes" id="UP000295781"/>
    </source>
</evidence>
<dbReference type="GO" id="GO:0005886">
    <property type="term" value="C:plasma membrane"/>
    <property type="evidence" value="ECO:0007669"/>
    <property type="project" value="InterPro"/>
</dbReference>
<feature type="region of interest" description="Disordered" evidence="5">
    <location>
        <begin position="721"/>
        <end position="766"/>
    </location>
</feature>
<evidence type="ECO:0000256" key="3">
    <source>
        <dbReference type="ARBA" id="ARBA00022989"/>
    </source>
</evidence>
<name>A0A4P2Q476_SORCE</name>
<feature type="region of interest" description="Disordered" evidence="5">
    <location>
        <begin position="1579"/>
        <end position="1607"/>
    </location>
</feature>
<evidence type="ECO:0000256" key="6">
    <source>
        <dbReference type="SAM" id="Phobius"/>
    </source>
</evidence>
<feature type="domain" description="Translocation and assembly module TamB C-terminal" evidence="7">
    <location>
        <begin position="1250"/>
        <end position="1646"/>
    </location>
</feature>
<reference evidence="8 9" key="1">
    <citation type="submission" date="2015-09" db="EMBL/GenBank/DDBJ databases">
        <title>Sorangium comparison.</title>
        <authorList>
            <person name="Zaburannyi N."/>
            <person name="Bunk B."/>
            <person name="Overmann J."/>
            <person name="Mueller R."/>
        </authorList>
    </citation>
    <scope>NUCLEOTIDE SEQUENCE [LARGE SCALE GENOMIC DNA]</scope>
    <source>
        <strain evidence="8 9">So ceGT47</strain>
    </source>
</reference>
<dbReference type="OrthoDB" id="5476182at2"/>
<evidence type="ECO:0000259" key="7">
    <source>
        <dbReference type="Pfam" id="PF04357"/>
    </source>
</evidence>
<feature type="region of interest" description="Disordered" evidence="5">
    <location>
        <begin position="1333"/>
        <end position="1369"/>
    </location>
</feature>
<protein>
    <recommendedName>
        <fullName evidence="7">Translocation and assembly module TamB C-terminal domain-containing protein</fullName>
    </recommendedName>
</protein>
<evidence type="ECO:0000256" key="5">
    <source>
        <dbReference type="SAM" id="MobiDB-lite"/>
    </source>
</evidence>
<feature type="compositionally biased region" description="Basic and acidic residues" evidence="5">
    <location>
        <begin position="1350"/>
        <end position="1360"/>
    </location>
</feature>
<keyword evidence="4 6" id="KW-0472">Membrane</keyword>
<dbReference type="GO" id="GO:0009306">
    <property type="term" value="P:protein secretion"/>
    <property type="evidence" value="ECO:0007669"/>
    <property type="project" value="InterPro"/>
</dbReference>
<proteinExistence type="predicted"/>
<keyword evidence="2 6" id="KW-0812">Transmembrane</keyword>
<dbReference type="InterPro" id="IPR007452">
    <property type="entry name" value="TamB_C"/>
</dbReference>
<evidence type="ECO:0000256" key="4">
    <source>
        <dbReference type="ARBA" id="ARBA00023136"/>
    </source>
</evidence>
<dbReference type="Proteomes" id="UP000295781">
    <property type="component" value="Chromosome"/>
</dbReference>
<keyword evidence="3 6" id="KW-1133">Transmembrane helix</keyword>